<evidence type="ECO:0000256" key="5">
    <source>
        <dbReference type="ARBA" id="ARBA00022729"/>
    </source>
</evidence>
<evidence type="ECO:0000256" key="3">
    <source>
        <dbReference type="ARBA" id="ARBA00022452"/>
    </source>
</evidence>
<reference evidence="14 15" key="1">
    <citation type="journal article" date="2015" name="Microbiome">
        <title>Genomic resolution of linkages in carbon, nitrogen, and sulfur cycling among widespread estuary sediment bacteria.</title>
        <authorList>
            <person name="Baker B.J."/>
            <person name="Lazar C.S."/>
            <person name="Teske A.P."/>
            <person name="Dick G.J."/>
        </authorList>
    </citation>
    <scope>NUCLEOTIDE SEQUENCE [LARGE SCALE GENOMIC DNA]</scope>
    <source>
        <strain evidence="14">SM23_40</strain>
    </source>
</reference>
<evidence type="ECO:0000259" key="12">
    <source>
        <dbReference type="Pfam" id="PF00593"/>
    </source>
</evidence>
<gene>
    <name evidence="14" type="ORF">AMJ82_11985</name>
</gene>
<evidence type="ECO:0000256" key="1">
    <source>
        <dbReference type="ARBA" id="ARBA00004571"/>
    </source>
</evidence>
<keyword evidence="7 10" id="KW-0472">Membrane</keyword>
<evidence type="ECO:0000256" key="4">
    <source>
        <dbReference type="ARBA" id="ARBA00022692"/>
    </source>
</evidence>
<evidence type="ECO:0000313" key="15">
    <source>
        <dbReference type="Proteomes" id="UP000051717"/>
    </source>
</evidence>
<dbReference type="InterPro" id="IPR000531">
    <property type="entry name" value="Beta-barrel_TonB"/>
</dbReference>
<dbReference type="PATRIC" id="fig|1703774.3.peg.2231"/>
<dbReference type="SUPFAM" id="SSF49464">
    <property type="entry name" value="Carboxypeptidase regulatory domain-like"/>
    <property type="match status" value="1"/>
</dbReference>
<dbReference type="Gene3D" id="2.170.130.10">
    <property type="entry name" value="TonB-dependent receptor, plug domain"/>
    <property type="match status" value="1"/>
</dbReference>
<dbReference type="Gene3D" id="2.60.40.1120">
    <property type="entry name" value="Carboxypeptidase-like, regulatory domain"/>
    <property type="match status" value="1"/>
</dbReference>
<evidence type="ECO:0000256" key="7">
    <source>
        <dbReference type="ARBA" id="ARBA00023136"/>
    </source>
</evidence>
<dbReference type="InterPro" id="IPR012910">
    <property type="entry name" value="Plug_dom"/>
</dbReference>
<dbReference type="GO" id="GO:0015344">
    <property type="term" value="F:siderophore uptake transmembrane transporter activity"/>
    <property type="evidence" value="ECO:0007669"/>
    <property type="project" value="TreeGrafter"/>
</dbReference>
<dbReference type="InterPro" id="IPR036942">
    <property type="entry name" value="Beta-barrel_TonB_sf"/>
</dbReference>
<keyword evidence="9 10" id="KW-0998">Cell outer membrane</keyword>
<dbReference type="Proteomes" id="UP000051717">
    <property type="component" value="Unassembled WGS sequence"/>
</dbReference>
<dbReference type="SUPFAM" id="SSF56935">
    <property type="entry name" value="Porins"/>
    <property type="match status" value="1"/>
</dbReference>
<keyword evidence="4 10" id="KW-0812">Transmembrane</keyword>
<feature type="domain" description="TonB-dependent receptor-like beta-barrel" evidence="12">
    <location>
        <begin position="406"/>
        <end position="871"/>
    </location>
</feature>
<keyword evidence="6 11" id="KW-0798">TonB box</keyword>
<comment type="similarity">
    <text evidence="10 11">Belongs to the TonB-dependent receptor family.</text>
</comment>
<dbReference type="Pfam" id="PF07715">
    <property type="entry name" value="Plug"/>
    <property type="match status" value="1"/>
</dbReference>
<evidence type="ECO:0000256" key="10">
    <source>
        <dbReference type="PROSITE-ProRule" id="PRU01360"/>
    </source>
</evidence>
<dbReference type="InterPro" id="IPR037066">
    <property type="entry name" value="Plug_dom_sf"/>
</dbReference>
<dbReference type="PANTHER" id="PTHR30069:SF29">
    <property type="entry name" value="HEMOGLOBIN AND HEMOGLOBIN-HAPTOGLOBIN-BINDING PROTEIN 1-RELATED"/>
    <property type="match status" value="1"/>
</dbReference>
<dbReference type="Pfam" id="PF13620">
    <property type="entry name" value="CarboxypepD_reg"/>
    <property type="match status" value="1"/>
</dbReference>
<evidence type="ECO:0000256" key="8">
    <source>
        <dbReference type="ARBA" id="ARBA00023170"/>
    </source>
</evidence>
<dbReference type="GO" id="GO:0044718">
    <property type="term" value="P:siderophore transmembrane transport"/>
    <property type="evidence" value="ECO:0007669"/>
    <property type="project" value="TreeGrafter"/>
</dbReference>
<dbReference type="InterPro" id="IPR039426">
    <property type="entry name" value="TonB-dep_rcpt-like"/>
</dbReference>
<dbReference type="Pfam" id="PF00593">
    <property type="entry name" value="TonB_dep_Rec_b-barrel"/>
    <property type="match status" value="1"/>
</dbReference>
<dbReference type="EMBL" id="LJUI01000173">
    <property type="protein sequence ID" value="KPK66196.1"/>
    <property type="molecule type" value="Genomic_DNA"/>
</dbReference>
<keyword evidence="3 10" id="KW-1134">Transmembrane beta strand</keyword>
<evidence type="ECO:0000259" key="13">
    <source>
        <dbReference type="Pfam" id="PF07715"/>
    </source>
</evidence>
<comment type="subcellular location">
    <subcellularLocation>
        <location evidence="1 10">Cell outer membrane</location>
        <topology evidence="1 10">Multi-pass membrane protein</topology>
    </subcellularLocation>
</comment>
<feature type="domain" description="TonB-dependent receptor plug" evidence="13">
    <location>
        <begin position="189"/>
        <end position="285"/>
    </location>
</feature>
<protein>
    <submittedName>
        <fullName evidence="14">Uncharacterized protein</fullName>
    </submittedName>
</protein>
<keyword evidence="8" id="KW-0675">Receptor</keyword>
<dbReference type="InterPro" id="IPR008969">
    <property type="entry name" value="CarboxyPept-like_regulatory"/>
</dbReference>
<evidence type="ECO:0000256" key="9">
    <source>
        <dbReference type="ARBA" id="ARBA00023237"/>
    </source>
</evidence>
<dbReference type="AlphaFoldDB" id="A0A0S8G1U0"/>
<proteinExistence type="inferred from homology"/>
<sequence>MEDLIRRIHCMLQSQRLPRQRTRSDPAAALSWTPTGSSVACQRADPDVPAAWRSTRPDRLATPHARALPAIVILLFLLLSYSHAATTGKVIGLVTDADTGEPLPGANIIVVGTTSGAMANPSGHYIITNVPVGERSVRAEMIGYRPVVAEGLLIVPDRTAIANFELEQTAIELDIEITVVAERPLVRPDATSKLAVVTGDEISEMPVKEFSEVLALQGGFTTDSSEEIHVRGGRTGEIAYMIDGMYVEDPLYGGFGSQLNSDAIEELVVMSGTFNAEYGDALSGVVNVITKDGGSRFSGRVEYTSPILNDSPYRKKDWLGSSSDVHRDSGGRSLYSVPDLEDDHDLLVPLLGEFSGFIGGPVPGVKRLRYFAASRYYNENGYLPFGYEMERDLQGKLTYLVAPGVKFGASLQRTNKRYKTYSHAWKYRQEGAPERRRTSNRLTLTWNQAPTARMFYSLGLSRFKQEQRVWVPGQGAGEEYTAPKTDNNSEFYIDGYSLLDRHAASLTYTFKGDLTWQATDHHEIKTGIELKRHDLSQNERTRLGALAPVEFQEYDREPLEGAVYLQDKMEFNYAVLNAGLRFDYVDAADEMWDDEEDPDSPIESVPARFQLSPRLGLAHPVTERTVLHFAYGHFFQNPTYDDLYYNHLYHTAPYSNPDSIPELALVGNPSVKAQKTVAYEVGLQHQLTADWAVDVTAFYKDITDLLATEEVRRFPYHYIVYTNLDYANSKGIDLSLRKRLTHYVLGSLNYTYSVSKGSRSFPRQGFFDVYSGQEERHREYFLDFDRTHDIGLNLEVRFPERFFLRPLASSGVVLLADFASGLPYTPYVSPGMEVEVNSARMDWTGTVDLRGYKRWRFGPLTYSVFGQVDNLFDRRNPLFVYSRTGKPWDSGSVGEGVEKTPDFLKNPAHVGAPRTVRAGLSVAW</sequence>
<evidence type="ECO:0000256" key="11">
    <source>
        <dbReference type="RuleBase" id="RU003357"/>
    </source>
</evidence>
<evidence type="ECO:0000256" key="2">
    <source>
        <dbReference type="ARBA" id="ARBA00022448"/>
    </source>
</evidence>
<organism evidence="14 15">
    <name type="scientific">candidate division TA06 bacterium SM23_40</name>
    <dbReference type="NCBI Taxonomy" id="1703774"/>
    <lineage>
        <taxon>Bacteria</taxon>
        <taxon>Bacteria division TA06</taxon>
    </lineage>
</organism>
<evidence type="ECO:0000313" key="14">
    <source>
        <dbReference type="EMBL" id="KPK66196.1"/>
    </source>
</evidence>
<accession>A0A0S8G1U0</accession>
<dbReference type="GO" id="GO:0009279">
    <property type="term" value="C:cell outer membrane"/>
    <property type="evidence" value="ECO:0007669"/>
    <property type="project" value="UniProtKB-SubCell"/>
</dbReference>
<dbReference type="Gene3D" id="2.40.170.20">
    <property type="entry name" value="TonB-dependent receptor, beta-barrel domain"/>
    <property type="match status" value="1"/>
</dbReference>
<evidence type="ECO:0000256" key="6">
    <source>
        <dbReference type="ARBA" id="ARBA00023077"/>
    </source>
</evidence>
<keyword evidence="2 10" id="KW-0813">Transport</keyword>
<comment type="caution">
    <text evidence="14">The sequence shown here is derived from an EMBL/GenBank/DDBJ whole genome shotgun (WGS) entry which is preliminary data.</text>
</comment>
<dbReference type="PANTHER" id="PTHR30069">
    <property type="entry name" value="TONB-DEPENDENT OUTER MEMBRANE RECEPTOR"/>
    <property type="match status" value="1"/>
</dbReference>
<dbReference type="PROSITE" id="PS52016">
    <property type="entry name" value="TONB_DEPENDENT_REC_3"/>
    <property type="match status" value="1"/>
</dbReference>
<name>A0A0S8G1U0_UNCT6</name>
<keyword evidence="5" id="KW-0732">Signal</keyword>